<dbReference type="EMBL" id="CP042326">
    <property type="protein sequence ID" value="QDZ39293.1"/>
    <property type="molecule type" value="Genomic_DNA"/>
</dbReference>
<dbReference type="KEGG" id="enn:FRE64_04710"/>
<dbReference type="Proteomes" id="UP000318453">
    <property type="component" value="Chromosome"/>
</dbReference>
<dbReference type="Gene3D" id="1.10.730.10">
    <property type="entry name" value="Isoleucyl-tRNA Synthetase, Domain 1"/>
    <property type="match status" value="1"/>
</dbReference>
<evidence type="ECO:0008006" key="3">
    <source>
        <dbReference type="Google" id="ProtNLM"/>
    </source>
</evidence>
<dbReference type="AlphaFoldDB" id="A0A5B8NJ48"/>
<accession>A0A5B8NJ48</accession>
<dbReference type="GO" id="GO:0004814">
    <property type="term" value="F:arginine-tRNA ligase activity"/>
    <property type="evidence" value="ECO:0007669"/>
    <property type="project" value="InterPro"/>
</dbReference>
<evidence type="ECO:0000313" key="1">
    <source>
        <dbReference type="EMBL" id="QDZ39293.1"/>
    </source>
</evidence>
<name>A0A5B8NJ48_9CHRO</name>
<proteinExistence type="predicted"/>
<protein>
    <recommendedName>
        <fullName evidence="3">DALR anticodon binding domain-containing protein</fullName>
    </recommendedName>
</protein>
<organism evidence="1 2">
    <name type="scientific">Euhalothece natronophila Z-M001</name>
    <dbReference type="NCBI Taxonomy" id="522448"/>
    <lineage>
        <taxon>Bacteria</taxon>
        <taxon>Bacillati</taxon>
        <taxon>Cyanobacteriota</taxon>
        <taxon>Cyanophyceae</taxon>
        <taxon>Oscillatoriophycideae</taxon>
        <taxon>Chroococcales</taxon>
        <taxon>Halothecacae</taxon>
        <taxon>Halothece cluster</taxon>
        <taxon>Euhalothece</taxon>
    </lineage>
</organism>
<dbReference type="RefSeq" id="WP_146294897.1">
    <property type="nucleotide sequence ID" value="NZ_CP042326.1"/>
</dbReference>
<keyword evidence="2" id="KW-1185">Reference proteome</keyword>
<dbReference type="InterPro" id="IPR036695">
    <property type="entry name" value="Arg-tRNA-synth_N_sf"/>
</dbReference>
<reference evidence="1" key="1">
    <citation type="submission" date="2019-08" db="EMBL/GenBank/DDBJ databases">
        <title>Carotenoids and Carotenoid Binding Proteins in the Halophilic Cyanobacterium Euhalothece sp. ZM00.</title>
        <authorList>
            <person name="Cho S.M."/>
            <person name="Song J.Y."/>
            <person name="Park Y.-I."/>
        </authorList>
    </citation>
    <scope>NUCLEOTIDE SEQUENCE [LARGE SCALE GENOMIC DNA]</scope>
    <source>
        <strain evidence="1">Z-M001</strain>
    </source>
</reference>
<gene>
    <name evidence="1" type="ORF">FRE64_04710</name>
</gene>
<dbReference type="GO" id="GO:0006420">
    <property type="term" value="P:arginyl-tRNA aminoacylation"/>
    <property type="evidence" value="ECO:0007669"/>
    <property type="project" value="InterPro"/>
</dbReference>
<dbReference type="GO" id="GO:0005524">
    <property type="term" value="F:ATP binding"/>
    <property type="evidence" value="ECO:0007669"/>
    <property type="project" value="InterPro"/>
</dbReference>
<dbReference type="GO" id="GO:0005737">
    <property type="term" value="C:cytoplasm"/>
    <property type="evidence" value="ECO:0007669"/>
    <property type="project" value="InterPro"/>
</dbReference>
<dbReference type="OrthoDB" id="9805987at2"/>
<dbReference type="Gene3D" id="3.30.1360.70">
    <property type="entry name" value="Arginyl tRNA synthetase N-terminal domain"/>
    <property type="match status" value="1"/>
</dbReference>
<sequence length="258" mass="29435">MQVSKYTFKGISSSRESQGWVAIELLLREQVKLSLKSFERYDLEQYLCKLKLQKNPINYRSAIALALAGKYTDSPLNLAQQLYTSLKKQLDPNLIQVQVTPPAWIDFKLTATAVEQWLEENLKQISPDSFPLFISPPNSFAEYIQRRCSSILHLGISENLISENPKLCKIPSFSNQNLLTKADWQFLAQLIATVDELERVSSGQSNEKLALSLAHAFDQFHRHCPIFDRKQSGYPLISQLRLSLIALTQAILRDPRIV</sequence>
<evidence type="ECO:0000313" key="2">
    <source>
        <dbReference type="Proteomes" id="UP000318453"/>
    </source>
</evidence>